<dbReference type="EMBL" id="MSZU01000095">
    <property type="protein sequence ID" value="OMP84325.1"/>
    <property type="molecule type" value="Genomic_DNA"/>
</dbReference>
<evidence type="ECO:0000256" key="2">
    <source>
        <dbReference type="ARBA" id="ARBA00023445"/>
    </source>
</evidence>
<feature type="domain" description="NAD-dependent epimerase/dehydratase" evidence="3">
    <location>
        <begin position="16"/>
        <end position="266"/>
    </location>
</feature>
<organism evidence="4 5">
    <name type="scientific">Diplodia seriata</name>
    <dbReference type="NCBI Taxonomy" id="420778"/>
    <lineage>
        <taxon>Eukaryota</taxon>
        <taxon>Fungi</taxon>
        <taxon>Dikarya</taxon>
        <taxon>Ascomycota</taxon>
        <taxon>Pezizomycotina</taxon>
        <taxon>Dothideomycetes</taxon>
        <taxon>Dothideomycetes incertae sedis</taxon>
        <taxon>Botryosphaeriales</taxon>
        <taxon>Botryosphaeriaceae</taxon>
        <taxon>Diplodia</taxon>
    </lineage>
</organism>
<dbReference type="PANTHER" id="PTHR10366">
    <property type="entry name" value="NAD DEPENDENT EPIMERASE/DEHYDRATASE"/>
    <property type="match status" value="1"/>
</dbReference>
<evidence type="ECO:0000259" key="3">
    <source>
        <dbReference type="Pfam" id="PF01370"/>
    </source>
</evidence>
<keyword evidence="1" id="KW-0560">Oxidoreductase</keyword>
<dbReference type="AlphaFoldDB" id="A0A1S8BA21"/>
<dbReference type="InterPro" id="IPR050425">
    <property type="entry name" value="NAD(P)_dehydrat-like"/>
</dbReference>
<evidence type="ECO:0000313" key="4">
    <source>
        <dbReference type="EMBL" id="OMP84325.1"/>
    </source>
</evidence>
<dbReference type="Proteomes" id="UP000190776">
    <property type="component" value="Unassembled WGS sequence"/>
</dbReference>
<comment type="similarity">
    <text evidence="2">Belongs to the NAD(P)-dependent epimerase/dehydratase family. Dihydroflavonol-4-reductase subfamily.</text>
</comment>
<comment type="caution">
    <text evidence="4">The sequence shown here is derived from an EMBL/GenBank/DDBJ whole genome shotgun (WGS) entry which is preliminary data.</text>
</comment>
<name>A0A1S8BA21_9PEZI</name>
<dbReference type="STRING" id="420778.A0A1S8BA21"/>
<dbReference type="Pfam" id="PF01370">
    <property type="entry name" value="Epimerase"/>
    <property type="match status" value="1"/>
</dbReference>
<gene>
    <name evidence="4" type="ORF">BK809_0000332</name>
</gene>
<dbReference type="GO" id="GO:0016616">
    <property type="term" value="F:oxidoreductase activity, acting on the CH-OH group of donors, NAD or NADP as acceptor"/>
    <property type="evidence" value="ECO:0007669"/>
    <property type="project" value="TreeGrafter"/>
</dbReference>
<protein>
    <submittedName>
        <fullName evidence="4">Aldehyde reductase 2</fullName>
    </submittedName>
</protein>
<dbReference type="PANTHER" id="PTHR10366:SF562">
    <property type="entry name" value="ALDEHYDE REDUCTASE II (AFU_ORTHOLOGUE AFUA_1G11360)"/>
    <property type="match status" value="1"/>
</dbReference>
<dbReference type="Gene3D" id="3.40.50.720">
    <property type="entry name" value="NAD(P)-binding Rossmann-like Domain"/>
    <property type="match status" value="1"/>
</dbReference>
<sequence length="345" mass="37676">MATTFKNLAIQPGSTVLVTGVNGFIGSHVADQFLHAGYRVHGTARDTDKVSWIAELFTETYGAGRFGLFCVPDIAAEGAFDEAVEGVSAFVHVASNVSFDADPAKVIPPAVDGAMNALRAANGEPSVKRYVLTSSSFAVLLPKPDTAVTVTKDTWNEESIRIAESPSNIPEQAFHNYAASKALAEKEVWRAYHEGRTRPDLVVNTVLPSANFGKSISVSNQGYPSTSKFIEYLWRGENIDQIAGIPPQYFIDVQDDARLHVAAAIHPGVVNERIFAWAEPYNYDTILDILRKQNPERDFVPGFQSGRDISVVEPRSRAEQLLRDLGSEGFTSLQESIMMNAEGLL</sequence>
<reference evidence="4 5" key="1">
    <citation type="submission" date="2017-01" db="EMBL/GenBank/DDBJ databases">
        <title>Draft genome sequence of Diplodia seriata F98.1, a fungal species involved in grapevine trunk diseases.</title>
        <authorList>
            <person name="Robert-Siegwald G."/>
            <person name="Vallet J."/>
            <person name="Abou-Mansour E."/>
            <person name="Xu J."/>
            <person name="Rey P."/>
            <person name="Bertsch C."/>
            <person name="Rego C."/>
            <person name="Larignon P."/>
            <person name="Fontaine F."/>
            <person name="Lebrun M.-H."/>
        </authorList>
    </citation>
    <scope>NUCLEOTIDE SEQUENCE [LARGE SCALE GENOMIC DNA]</scope>
    <source>
        <strain evidence="4 5">F98.1</strain>
    </source>
</reference>
<evidence type="ECO:0000256" key="1">
    <source>
        <dbReference type="ARBA" id="ARBA00023002"/>
    </source>
</evidence>
<dbReference type="InterPro" id="IPR001509">
    <property type="entry name" value="Epimerase_deHydtase"/>
</dbReference>
<dbReference type="SUPFAM" id="SSF51735">
    <property type="entry name" value="NAD(P)-binding Rossmann-fold domains"/>
    <property type="match status" value="1"/>
</dbReference>
<accession>A0A1S8BA21</accession>
<evidence type="ECO:0000313" key="5">
    <source>
        <dbReference type="Proteomes" id="UP000190776"/>
    </source>
</evidence>
<dbReference type="OrthoDB" id="2735536at2759"/>
<dbReference type="InterPro" id="IPR036291">
    <property type="entry name" value="NAD(P)-bd_dom_sf"/>
</dbReference>
<proteinExistence type="inferred from homology"/>